<dbReference type="AlphaFoldDB" id="A0A3E5GBT7"/>
<dbReference type="SUPFAM" id="SSF53067">
    <property type="entry name" value="Actin-like ATPase domain"/>
    <property type="match status" value="1"/>
</dbReference>
<gene>
    <name evidence="1" type="ORF">DXB16_09950</name>
</gene>
<comment type="caution">
    <text evidence="1">The sequence shown here is derived from an EMBL/GenBank/DDBJ whole genome shotgun (WGS) entry which is preliminary data.</text>
</comment>
<name>A0A3E5GBT7_9FIRM</name>
<protein>
    <recommendedName>
        <fullName evidence="3">Carbohydrate kinase FGGY C-terminal domain-containing protein</fullName>
    </recommendedName>
</protein>
<sequence>MLGVRLHRLDQVETATSVAAAVIAGIGVGVFKDFSVVDQFVKREKTFVPREEYKPVYDHQKKLFEKGYECLLDYYKMSAEE</sequence>
<dbReference type="RefSeq" id="WP_117598194.1">
    <property type="nucleotide sequence ID" value="NZ_CABMEZ010000010.1"/>
</dbReference>
<evidence type="ECO:0008006" key="3">
    <source>
        <dbReference type="Google" id="ProtNLM"/>
    </source>
</evidence>
<accession>A0A3E5GBT7</accession>
<dbReference type="Proteomes" id="UP000261285">
    <property type="component" value="Unassembled WGS sequence"/>
</dbReference>
<evidence type="ECO:0000313" key="2">
    <source>
        <dbReference type="Proteomes" id="UP000261285"/>
    </source>
</evidence>
<dbReference type="Gene3D" id="3.30.420.40">
    <property type="match status" value="1"/>
</dbReference>
<dbReference type="EMBL" id="QSVN01000010">
    <property type="protein sequence ID" value="RGO31691.1"/>
    <property type="molecule type" value="Genomic_DNA"/>
</dbReference>
<proteinExistence type="predicted"/>
<reference evidence="1 2" key="1">
    <citation type="submission" date="2018-08" db="EMBL/GenBank/DDBJ databases">
        <title>A genome reference for cultivated species of the human gut microbiota.</title>
        <authorList>
            <person name="Zou Y."/>
            <person name="Xue W."/>
            <person name="Luo G."/>
        </authorList>
    </citation>
    <scope>NUCLEOTIDE SEQUENCE [LARGE SCALE GENOMIC DNA]</scope>
    <source>
        <strain evidence="1 2">OM02-16</strain>
    </source>
</reference>
<dbReference type="InterPro" id="IPR043129">
    <property type="entry name" value="ATPase_NBD"/>
</dbReference>
<organism evidence="1 2">
    <name type="scientific">Dorea longicatena</name>
    <dbReference type="NCBI Taxonomy" id="88431"/>
    <lineage>
        <taxon>Bacteria</taxon>
        <taxon>Bacillati</taxon>
        <taxon>Bacillota</taxon>
        <taxon>Clostridia</taxon>
        <taxon>Lachnospirales</taxon>
        <taxon>Lachnospiraceae</taxon>
        <taxon>Dorea</taxon>
    </lineage>
</organism>
<evidence type="ECO:0000313" key="1">
    <source>
        <dbReference type="EMBL" id="RGO31691.1"/>
    </source>
</evidence>